<dbReference type="Pfam" id="PF07005">
    <property type="entry name" value="SBD_N"/>
    <property type="match status" value="1"/>
</dbReference>
<evidence type="ECO:0000256" key="5">
    <source>
        <dbReference type="ARBA" id="ARBA00022840"/>
    </source>
</evidence>
<keyword evidence="2" id="KW-0808">Transferase</keyword>
<evidence type="ECO:0000256" key="4">
    <source>
        <dbReference type="ARBA" id="ARBA00022777"/>
    </source>
</evidence>
<dbReference type="SUPFAM" id="SSF142764">
    <property type="entry name" value="YgbK-like"/>
    <property type="match status" value="1"/>
</dbReference>
<evidence type="ECO:0000259" key="8">
    <source>
        <dbReference type="Pfam" id="PF17042"/>
    </source>
</evidence>
<feature type="domain" description="Four-carbon acid sugar kinase nucleotide binding" evidence="8">
    <location>
        <begin position="292"/>
        <end position="454"/>
    </location>
</feature>
<feature type="domain" description="Four-carbon acid sugar kinase N-terminal" evidence="7">
    <location>
        <begin position="34"/>
        <end position="266"/>
    </location>
</feature>
<keyword evidence="5" id="KW-0067">ATP-binding</keyword>
<dbReference type="InterPro" id="IPR010737">
    <property type="entry name" value="4-carb_acid_sugar_kinase_N"/>
</dbReference>
<dbReference type="InterPro" id="IPR031475">
    <property type="entry name" value="NBD_C"/>
</dbReference>
<evidence type="ECO:0000256" key="6">
    <source>
        <dbReference type="ARBA" id="ARBA00023277"/>
    </source>
</evidence>
<dbReference type="Proteomes" id="UP001501433">
    <property type="component" value="Unassembled WGS sequence"/>
</dbReference>
<accession>A0ABP9C4U0</accession>
<keyword evidence="3" id="KW-0547">Nucleotide-binding</keyword>
<keyword evidence="10" id="KW-1185">Reference proteome</keyword>
<evidence type="ECO:0000256" key="2">
    <source>
        <dbReference type="ARBA" id="ARBA00022679"/>
    </source>
</evidence>
<keyword evidence="4 9" id="KW-0418">Kinase</keyword>
<gene>
    <name evidence="9" type="ORF">GCM10023330_09360</name>
</gene>
<dbReference type="Gene3D" id="3.40.980.20">
    <property type="entry name" value="Four-carbon acid sugar kinase, nucleotide binding domain"/>
    <property type="match status" value="1"/>
</dbReference>
<comment type="caution">
    <text evidence="9">The sequence shown here is derived from an EMBL/GenBank/DDBJ whole genome shotgun (WGS) entry which is preliminary data.</text>
</comment>
<dbReference type="Gene3D" id="3.40.50.10840">
    <property type="entry name" value="Putative sugar-binding, N-terminal domain"/>
    <property type="match status" value="1"/>
</dbReference>
<dbReference type="InterPro" id="IPR042213">
    <property type="entry name" value="NBD_C_sf"/>
</dbReference>
<dbReference type="InterPro" id="IPR037051">
    <property type="entry name" value="4-carb_acid_sugar_kinase_N_sf"/>
</dbReference>
<evidence type="ECO:0000256" key="1">
    <source>
        <dbReference type="ARBA" id="ARBA00005715"/>
    </source>
</evidence>
<reference evidence="10" key="1">
    <citation type="journal article" date="2019" name="Int. J. Syst. Evol. Microbiol.">
        <title>The Global Catalogue of Microorganisms (GCM) 10K type strain sequencing project: providing services to taxonomists for standard genome sequencing and annotation.</title>
        <authorList>
            <consortium name="The Broad Institute Genomics Platform"/>
            <consortium name="The Broad Institute Genome Sequencing Center for Infectious Disease"/>
            <person name="Wu L."/>
            <person name="Ma J."/>
        </authorList>
    </citation>
    <scope>NUCLEOTIDE SEQUENCE [LARGE SCALE GENOMIC DNA]</scope>
    <source>
        <strain evidence="10">JCM 18325</strain>
    </source>
</reference>
<keyword evidence="6" id="KW-0119">Carbohydrate metabolism</keyword>
<evidence type="ECO:0000259" key="7">
    <source>
        <dbReference type="Pfam" id="PF07005"/>
    </source>
</evidence>
<evidence type="ECO:0000256" key="3">
    <source>
        <dbReference type="ARBA" id="ARBA00022741"/>
    </source>
</evidence>
<evidence type="ECO:0000313" key="9">
    <source>
        <dbReference type="EMBL" id="GAA4805054.1"/>
    </source>
</evidence>
<dbReference type="EMBL" id="BAABJW010000001">
    <property type="protein sequence ID" value="GAA4805054.1"/>
    <property type="molecule type" value="Genomic_DNA"/>
</dbReference>
<dbReference type="Pfam" id="PF17042">
    <property type="entry name" value="NBD_C"/>
    <property type="match status" value="1"/>
</dbReference>
<protein>
    <submittedName>
        <fullName evidence="9">Four-carbon acid sugar kinase family protein</fullName>
    </submittedName>
</protein>
<sequence>MLKDVIIKSIIEGNQLEGHLDTIRQELKEHPKTIVILDDDPTGTQTVYNVPVVTNWETSILENEIINSPIFFILTNSRSLQIEEANALGELIGKRLVRLSKKHNKHLLVVSRGDSTLRGHYPNEVEALAKGLNIKTAKHIVAPAFFEGGRYTYNDTHFVKEGDDFIPAGETPFAKDLTFGYKNSNLKDWIIEKYDGKINSKKIISLSIESLRTHSVENIISIIKNSDCSHIIVNATSYSDLQIAALALLKSNIPFLFRTAASFVNAISGIEVKGCLSKTDIISNSNKETGALVVIGSYVPKTTAQLQLLKEKSNAVFLELDVTNVQNDLLFEKDINLLLEQVNHYIKTHHDVVLYTSRTLIKGQTKAESLAIVNRVSNGLISIIKQLKVQPRYMVAKGGITSSDIATKGLNVKRAKVLGQVLKGVPVWQLGNETKFPNMPYIIFPGNVGDNNALYQLTTLLK</sequence>
<comment type="similarity">
    <text evidence="1">Belongs to the four-carbon acid sugar kinase family.</text>
</comment>
<proteinExistence type="inferred from homology"/>
<dbReference type="GO" id="GO:0016301">
    <property type="term" value="F:kinase activity"/>
    <property type="evidence" value="ECO:0007669"/>
    <property type="project" value="UniProtKB-KW"/>
</dbReference>
<evidence type="ECO:0000313" key="10">
    <source>
        <dbReference type="Proteomes" id="UP001501433"/>
    </source>
</evidence>
<dbReference type="RefSeq" id="WP_345275777.1">
    <property type="nucleotide sequence ID" value="NZ_BAABJW010000001.1"/>
</dbReference>
<name>A0ABP9C4U0_9FLAO</name>
<organism evidence="9 10">
    <name type="scientific">Litoribaculum gwangyangense</name>
    <dbReference type="NCBI Taxonomy" id="1130722"/>
    <lineage>
        <taxon>Bacteria</taxon>
        <taxon>Pseudomonadati</taxon>
        <taxon>Bacteroidota</taxon>
        <taxon>Flavobacteriia</taxon>
        <taxon>Flavobacteriales</taxon>
        <taxon>Flavobacteriaceae</taxon>
        <taxon>Litoribaculum</taxon>
    </lineage>
</organism>